<feature type="compositionally biased region" description="Basic and acidic residues" evidence="4">
    <location>
        <begin position="211"/>
        <end position="221"/>
    </location>
</feature>
<feature type="compositionally biased region" description="Basic and acidic residues" evidence="4">
    <location>
        <begin position="11"/>
        <end position="24"/>
    </location>
</feature>
<dbReference type="OrthoDB" id="10017054at2759"/>
<dbReference type="FunFam" id="1.10.418.10:FF:000009">
    <property type="entry name" value="smoothelin isoform X2"/>
    <property type="match status" value="1"/>
</dbReference>
<keyword evidence="1" id="KW-0597">Phosphoprotein</keyword>
<dbReference type="InterPro" id="IPR036872">
    <property type="entry name" value="CH_dom_sf"/>
</dbReference>
<evidence type="ECO:0000256" key="4">
    <source>
        <dbReference type="SAM" id="MobiDB-lite"/>
    </source>
</evidence>
<dbReference type="SUPFAM" id="SSF47576">
    <property type="entry name" value="Calponin-homology domain, CH-domain"/>
    <property type="match status" value="1"/>
</dbReference>
<protein>
    <submittedName>
        <fullName evidence="6">Smoothelin-like 1</fullName>
    </submittedName>
</protein>
<dbReference type="CDD" id="cd21200">
    <property type="entry name" value="CH_SMTN-like"/>
    <property type="match status" value="1"/>
</dbReference>
<evidence type="ECO:0000256" key="1">
    <source>
        <dbReference type="ARBA" id="ARBA00022553"/>
    </source>
</evidence>
<gene>
    <name evidence="6" type="ORF">IRJ41_019353</name>
</gene>
<dbReference type="EMBL" id="JAFHDT010000013">
    <property type="protein sequence ID" value="KAI7801954.1"/>
    <property type="molecule type" value="Genomic_DNA"/>
</dbReference>
<comment type="similarity">
    <text evidence="3">Belongs to the smoothelin family.</text>
</comment>
<dbReference type="InterPro" id="IPR050540">
    <property type="entry name" value="F-actin_Monoox_Mical"/>
</dbReference>
<proteinExistence type="inferred from homology"/>
<evidence type="ECO:0000256" key="2">
    <source>
        <dbReference type="ARBA" id="ARBA00023054"/>
    </source>
</evidence>
<evidence type="ECO:0000259" key="5">
    <source>
        <dbReference type="PROSITE" id="PS50021"/>
    </source>
</evidence>
<dbReference type="SMART" id="SM00033">
    <property type="entry name" value="CH"/>
    <property type="match status" value="1"/>
</dbReference>
<feature type="region of interest" description="Disordered" evidence="4">
    <location>
        <begin position="1"/>
        <end position="225"/>
    </location>
</feature>
<dbReference type="AlphaFoldDB" id="A0A9W7TTX3"/>
<evidence type="ECO:0000256" key="3">
    <source>
        <dbReference type="ARBA" id="ARBA00061655"/>
    </source>
</evidence>
<feature type="domain" description="Calponin-homology (CH)" evidence="5">
    <location>
        <begin position="243"/>
        <end position="350"/>
    </location>
</feature>
<dbReference type="PANTHER" id="PTHR23167">
    <property type="entry name" value="CALPONIN HOMOLOGY DOMAIN-CONTAINING PROTEIN DDB_G0272472-RELATED"/>
    <property type="match status" value="1"/>
</dbReference>
<feature type="compositionally biased region" description="Basic and acidic residues" evidence="4">
    <location>
        <begin position="47"/>
        <end position="60"/>
    </location>
</feature>
<name>A0A9W7TTX3_TRIRA</name>
<dbReference type="PROSITE" id="PS50021">
    <property type="entry name" value="CH"/>
    <property type="match status" value="1"/>
</dbReference>
<evidence type="ECO:0000313" key="6">
    <source>
        <dbReference type="EMBL" id="KAI7801954.1"/>
    </source>
</evidence>
<dbReference type="PANTHER" id="PTHR23167:SF85">
    <property type="entry name" value="SMOOTHELIN-LIKE 1 ISOFORM X1"/>
    <property type="match status" value="1"/>
</dbReference>
<keyword evidence="2" id="KW-0175">Coiled coil</keyword>
<feature type="compositionally biased region" description="Polar residues" evidence="4">
    <location>
        <begin position="408"/>
        <end position="420"/>
    </location>
</feature>
<feature type="region of interest" description="Disordered" evidence="4">
    <location>
        <begin position="355"/>
        <end position="420"/>
    </location>
</feature>
<reference evidence="6" key="1">
    <citation type="submission" date="2021-02" db="EMBL/GenBank/DDBJ databases">
        <title>Comparative genomics reveals that relaxation of natural selection precedes convergent phenotypic evolution of cavefish.</title>
        <authorList>
            <person name="Peng Z."/>
        </authorList>
    </citation>
    <scope>NUCLEOTIDE SEQUENCE</scope>
    <source>
        <tissue evidence="6">Muscle</tissue>
    </source>
</reference>
<feature type="compositionally biased region" description="Basic and acidic residues" evidence="4">
    <location>
        <begin position="355"/>
        <end position="393"/>
    </location>
</feature>
<sequence length="420" mass="47312">MEDTENITVARENDQDSKYVDPQEIKCTATASEPVDGTDTTGSEPNEENKEEKVETKPEANDGETCERGGGVTENINTLREEEKETAVEKKEEVKEQTVKEQNNETGVNRERNEGNNESLTKENHINKADDICEEEGKLKEKNKGDEQGHSSESQTEQQTEDKDKKEIKENKDHVQDKERNPARKSGTTSSSALRAPIKSSVCPRAARPSARRDAMAKFQKDQTPGVRNFKVQQTSTGMAGGASIKQKILQWCRNKTQTYEGVNIENFSSSWSDGLAFCALVHHFFPDAFDFSSLKASEREKNFTLAFSTAESLADCCPLLDVSDMLLMGKNPDPMCVFTYVQALCHHLSKIDKERKDKEKKENKNKEDDQDVAEVHEQEDKEKDESEQHEENQTDSSMKSVEETDQNENVINTDAVNDV</sequence>
<dbReference type="Gene3D" id="1.10.418.10">
    <property type="entry name" value="Calponin-like domain"/>
    <property type="match status" value="1"/>
</dbReference>
<dbReference type="InterPro" id="IPR001715">
    <property type="entry name" value="CH_dom"/>
</dbReference>
<dbReference type="Proteomes" id="UP001059041">
    <property type="component" value="Linkage Group LG13"/>
</dbReference>
<comment type="caution">
    <text evidence="6">The sequence shown here is derived from an EMBL/GenBank/DDBJ whole genome shotgun (WGS) entry which is preliminary data.</text>
</comment>
<keyword evidence="7" id="KW-1185">Reference proteome</keyword>
<feature type="compositionally biased region" description="Basic and acidic residues" evidence="4">
    <location>
        <begin position="79"/>
        <end position="150"/>
    </location>
</feature>
<evidence type="ECO:0000313" key="7">
    <source>
        <dbReference type="Proteomes" id="UP001059041"/>
    </source>
</evidence>
<dbReference type="Pfam" id="PF00307">
    <property type="entry name" value="CH"/>
    <property type="match status" value="1"/>
</dbReference>
<organism evidence="6 7">
    <name type="scientific">Triplophysa rosa</name>
    <name type="common">Cave loach</name>
    <dbReference type="NCBI Taxonomy" id="992332"/>
    <lineage>
        <taxon>Eukaryota</taxon>
        <taxon>Metazoa</taxon>
        <taxon>Chordata</taxon>
        <taxon>Craniata</taxon>
        <taxon>Vertebrata</taxon>
        <taxon>Euteleostomi</taxon>
        <taxon>Actinopterygii</taxon>
        <taxon>Neopterygii</taxon>
        <taxon>Teleostei</taxon>
        <taxon>Ostariophysi</taxon>
        <taxon>Cypriniformes</taxon>
        <taxon>Nemacheilidae</taxon>
        <taxon>Triplophysa</taxon>
    </lineage>
</organism>
<feature type="compositionally biased region" description="Basic and acidic residues" evidence="4">
    <location>
        <begin position="160"/>
        <end position="182"/>
    </location>
</feature>
<accession>A0A9W7TTX3</accession>